<evidence type="ECO:0000313" key="2">
    <source>
        <dbReference type="EMBL" id="QJE00695.1"/>
    </source>
</evidence>
<name>A0A7Z2VXH8_9BURK</name>
<accession>A0A7Z2VXH8</accession>
<sequence length="144" mass="15602">MYELASTLDVLPLADVATSIVGAIADALPPLAALVSILWIVYQWTRLARADRRDEAGRHAAPAIGQRLRTILRSLGGWLNAALLAMLPFASEIARVLEAHLPDLASSLPPHGARWVGYVLVAINIARAIGRARRAVRRKHRGHG</sequence>
<gene>
    <name evidence="2" type="ORF">HH212_12235</name>
</gene>
<organism evidence="2 3">
    <name type="scientific">Massilia forsythiae</name>
    <dbReference type="NCBI Taxonomy" id="2728020"/>
    <lineage>
        <taxon>Bacteria</taxon>
        <taxon>Pseudomonadati</taxon>
        <taxon>Pseudomonadota</taxon>
        <taxon>Betaproteobacteria</taxon>
        <taxon>Burkholderiales</taxon>
        <taxon>Oxalobacteraceae</taxon>
        <taxon>Telluria group</taxon>
        <taxon>Massilia</taxon>
    </lineage>
</organism>
<reference evidence="2 3" key="1">
    <citation type="submission" date="2020-04" db="EMBL/GenBank/DDBJ databases">
        <title>Genome sequencing of novel species.</title>
        <authorList>
            <person name="Heo J."/>
            <person name="Kim S.-J."/>
            <person name="Kim J.-S."/>
            <person name="Hong S.-B."/>
            <person name="Kwon S.-W."/>
        </authorList>
    </citation>
    <scope>NUCLEOTIDE SEQUENCE [LARGE SCALE GENOMIC DNA]</scope>
    <source>
        <strain evidence="2 3">GN2-R2</strain>
    </source>
</reference>
<feature type="transmembrane region" description="Helical" evidence="1">
    <location>
        <begin position="20"/>
        <end position="42"/>
    </location>
</feature>
<dbReference type="KEGG" id="mfy:HH212_12235"/>
<keyword evidence="1" id="KW-0812">Transmembrane</keyword>
<keyword evidence="1" id="KW-1133">Transmembrane helix</keyword>
<proteinExistence type="predicted"/>
<evidence type="ECO:0000313" key="3">
    <source>
        <dbReference type="Proteomes" id="UP000502415"/>
    </source>
</evidence>
<evidence type="ECO:0000256" key="1">
    <source>
        <dbReference type="SAM" id="Phobius"/>
    </source>
</evidence>
<dbReference type="RefSeq" id="WP_170202726.1">
    <property type="nucleotide sequence ID" value="NZ_CP051685.1"/>
</dbReference>
<keyword evidence="3" id="KW-1185">Reference proteome</keyword>
<keyword evidence="1" id="KW-0472">Membrane</keyword>
<dbReference type="EMBL" id="CP051685">
    <property type="protein sequence ID" value="QJE00695.1"/>
    <property type="molecule type" value="Genomic_DNA"/>
</dbReference>
<feature type="transmembrane region" description="Helical" evidence="1">
    <location>
        <begin position="77"/>
        <end position="97"/>
    </location>
</feature>
<feature type="transmembrane region" description="Helical" evidence="1">
    <location>
        <begin position="112"/>
        <end position="130"/>
    </location>
</feature>
<dbReference type="AlphaFoldDB" id="A0A7Z2VXH8"/>
<protein>
    <submittedName>
        <fullName evidence="2">Uncharacterized protein</fullName>
    </submittedName>
</protein>
<dbReference type="Proteomes" id="UP000502415">
    <property type="component" value="Chromosome"/>
</dbReference>